<accession>A0A2M4C6Y0</accession>
<evidence type="ECO:0000313" key="1">
    <source>
        <dbReference type="EMBL" id="MBW61074.1"/>
    </source>
</evidence>
<sequence>MVVGNGGGGGAVAAAAAAAASCATNSRQWHWRRCLGLWLRLGRWWKDLALDDGQVLVVADGQRPVRRRRDRPTYVRTHRRLLRAGGYRAPVRLCQCRQFLGRWLRLWLRLRLRLRLRLCLWLREGVQQQ</sequence>
<dbReference type="EMBL" id="GGFJ01011933">
    <property type="protein sequence ID" value="MBW61074.1"/>
    <property type="molecule type" value="Transcribed_RNA"/>
</dbReference>
<proteinExistence type="predicted"/>
<dbReference type="AlphaFoldDB" id="A0A2M4C6Y0"/>
<organism evidence="1">
    <name type="scientific">Anopheles marajoara</name>
    <dbReference type="NCBI Taxonomy" id="58244"/>
    <lineage>
        <taxon>Eukaryota</taxon>
        <taxon>Metazoa</taxon>
        <taxon>Ecdysozoa</taxon>
        <taxon>Arthropoda</taxon>
        <taxon>Hexapoda</taxon>
        <taxon>Insecta</taxon>
        <taxon>Pterygota</taxon>
        <taxon>Neoptera</taxon>
        <taxon>Endopterygota</taxon>
        <taxon>Diptera</taxon>
        <taxon>Nematocera</taxon>
        <taxon>Culicoidea</taxon>
        <taxon>Culicidae</taxon>
        <taxon>Anophelinae</taxon>
        <taxon>Anopheles</taxon>
    </lineage>
</organism>
<name>A0A2M4C6Y0_9DIPT</name>
<protein>
    <submittedName>
        <fullName evidence="1">Putative secreted protein</fullName>
    </submittedName>
</protein>
<reference evidence="1" key="1">
    <citation type="submission" date="2018-01" db="EMBL/GenBank/DDBJ databases">
        <title>An insight into the sialome of Amazonian anophelines.</title>
        <authorList>
            <person name="Ribeiro J.M."/>
            <person name="Scarpassa V."/>
            <person name="Calvo E."/>
        </authorList>
    </citation>
    <scope>NUCLEOTIDE SEQUENCE</scope>
    <source>
        <tissue evidence="1">Salivary glands</tissue>
    </source>
</reference>